<dbReference type="GO" id="GO:0000460">
    <property type="term" value="P:maturation of 5.8S rRNA"/>
    <property type="evidence" value="ECO:0007669"/>
    <property type="project" value="TreeGrafter"/>
</dbReference>
<organism evidence="1 2">
    <name type="scientific">Dreissena polymorpha</name>
    <name type="common">Zebra mussel</name>
    <name type="synonym">Mytilus polymorpha</name>
    <dbReference type="NCBI Taxonomy" id="45954"/>
    <lineage>
        <taxon>Eukaryota</taxon>
        <taxon>Metazoa</taxon>
        <taxon>Spiralia</taxon>
        <taxon>Lophotrochozoa</taxon>
        <taxon>Mollusca</taxon>
        <taxon>Bivalvia</taxon>
        <taxon>Autobranchia</taxon>
        <taxon>Heteroconchia</taxon>
        <taxon>Euheterodonta</taxon>
        <taxon>Imparidentia</taxon>
        <taxon>Neoheterodontei</taxon>
        <taxon>Myida</taxon>
        <taxon>Dreissenoidea</taxon>
        <taxon>Dreissenidae</taxon>
        <taxon>Dreissena</taxon>
    </lineage>
</organism>
<dbReference type="InterPro" id="IPR007174">
    <property type="entry name" value="Las1"/>
</dbReference>
<evidence type="ECO:0000313" key="1">
    <source>
        <dbReference type="EMBL" id="KAH3850339.1"/>
    </source>
</evidence>
<reference evidence="1" key="1">
    <citation type="journal article" date="2019" name="bioRxiv">
        <title>The Genome of the Zebra Mussel, Dreissena polymorpha: A Resource for Invasive Species Research.</title>
        <authorList>
            <person name="McCartney M.A."/>
            <person name="Auch B."/>
            <person name="Kono T."/>
            <person name="Mallez S."/>
            <person name="Zhang Y."/>
            <person name="Obille A."/>
            <person name="Becker A."/>
            <person name="Abrahante J.E."/>
            <person name="Garbe J."/>
            <person name="Badalamenti J.P."/>
            <person name="Herman A."/>
            <person name="Mangelson H."/>
            <person name="Liachko I."/>
            <person name="Sullivan S."/>
            <person name="Sone E.D."/>
            <person name="Koren S."/>
            <person name="Silverstein K.A.T."/>
            <person name="Beckman K.B."/>
            <person name="Gohl D.M."/>
        </authorList>
    </citation>
    <scope>NUCLEOTIDE SEQUENCE</scope>
    <source>
        <strain evidence="1">Duluth1</strain>
        <tissue evidence="1">Whole animal</tissue>
    </source>
</reference>
<proteinExistence type="predicted"/>
<dbReference type="AlphaFoldDB" id="A0A9D4L312"/>
<sequence length="493" mass="56688">MTFPLVTFPWVDREEFRNVYKELYSHDIFLQQHAVDRIAAWEARSLSRLPIAVESTAAFIKANIAYVSTSQPVGNDQRLREIYSMAVIRFVNLFTERNQQKPHALPVHLAASYLGVPNWIVDLRHESTHAALPSLTEFRAAAAWCLEWLKSQFWDVQSIETFRVEEQKTKLAESLRDALVTFMQRKFQDLTNDSSTISKTLVSKIDDIISELGVSCFAVLLEDGYMVFTDEQLSSIDIDQEDVYETVSPHQNCLPKIVIDFWKPILLILQRCNLIADFLLNISFLLSLNNSRRTIFLSKWFYTILFLSNASASKKVDTFKLTADLPYRTLLNHCLLIDFPLAAPCIQVLFKCLKMNKDQVSALSKLQALRDVDEELPVANINDVQIHNVEELRQCVYQAQNKWKKVQKITDWSRIPFGCLPDHELTYTSLELHKDSVKEITGPADDDIYLESDSDIGCENDTFEMDTIDVLPSEFSPKWDKPVAIIAEDIELY</sequence>
<dbReference type="EMBL" id="JAIWYP010000003">
    <property type="protein sequence ID" value="KAH3850339.1"/>
    <property type="molecule type" value="Genomic_DNA"/>
</dbReference>
<evidence type="ECO:0000313" key="2">
    <source>
        <dbReference type="Proteomes" id="UP000828390"/>
    </source>
</evidence>
<dbReference type="GO" id="GO:0030687">
    <property type="term" value="C:preribosome, large subunit precursor"/>
    <property type="evidence" value="ECO:0007669"/>
    <property type="project" value="TreeGrafter"/>
</dbReference>
<dbReference type="PANTHER" id="PTHR15002">
    <property type="entry name" value="RIBOSOMAL BIOGENESIS PROTEIN LAS1L"/>
    <property type="match status" value="1"/>
</dbReference>
<dbReference type="GO" id="GO:0004519">
    <property type="term" value="F:endonuclease activity"/>
    <property type="evidence" value="ECO:0007669"/>
    <property type="project" value="InterPro"/>
</dbReference>
<protein>
    <submittedName>
        <fullName evidence="1">Uncharacterized protein</fullName>
    </submittedName>
</protein>
<dbReference type="GO" id="GO:0000470">
    <property type="term" value="P:maturation of LSU-rRNA"/>
    <property type="evidence" value="ECO:0007669"/>
    <property type="project" value="TreeGrafter"/>
</dbReference>
<name>A0A9D4L312_DREPO</name>
<dbReference type="Proteomes" id="UP000828390">
    <property type="component" value="Unassembled WGS sequence"/>
</dbReference>
<dbReference type="OrthoDB" id="10263222at2759"/>
<comment type="caution">
    <text evidence="1">The sequence shown here is derived from an EMBL/GenBank/DDBJ whole genome shotgun (WGS) entry which is preliminary data.</text>
</comment>
<dbReference type="GO" id="GO:0090730">
    <property type="term" value="C:Las1 complex"/>
    <property type="evidence" value="ECO:0007669"/>
    <property type="project" value="InterPro"/>
</dbReference>
<keyword evidence="2" id="KW-1185">Reference proteome</keyword>
<dbReference type="PANTHER" id="PTHR15002:SF0">
    <property type="entry name" value="RIBOSOMAL BIOGENESIS PROTEIN LAS1L"/>
    <property type="match status" value="1"/>
</dbReference>
<reference evidence="1" key="2">
    <citation type="submission" date="2020-11" db="EMBL/GenBank/DDBJ databases">
        <authorList>
            <person name="McCartney M.A."/>
            <person name="Auch B."/>
            <person name="Kono T."/>
            <person name="Mallez S."/>
            <person name="Becker A."/>
            <person name="Gohl D.M."/>
            <person name="Silverstein K.A.T."/>
            <person name="Koren S."/>
            <person name="Bechman K.B."/>
            <person name="Herman A."/>
            <person name="Abrahante J.E."/>
            <person name="Garbe J."/>
        </authorList>
    </citation>
    <scope>NUCLEOTIDE SEQUENCE</scope>
    <source>
        <strain evidence="1">Duluth1</strain>
        <tissue evidence="1">Whole animal</tissue>
    </source>
</reference>
<dbReference type="Pfam" id="PF04031">
    <property type="entry name" value="Las1"/>
    <property type="match status" value="1"/>
</dbReference>
<accession>A0A9D4L312</accession>
<gene>
    <name evidence="1" type="ORF">DPMN_092748</name>
</gene>